<dbReference type="PANTHER" id="PTHR24148:SF64">
    <property type="entry name" value="HETEROKARYON INCOMPATIBILITY DOMAIN-CONTAINING PROTEIN"/>
    <property type="match status" value="1"/>
</dbReference>
<dbReference type="InterPro" id="IPR010730">
    <property type="entry name" value="HET"/>
</dbReference>
<gene>
    <name evidence="2" type="ORF">ESCO_002958</name>
</gene>
<dbReference type="AlphaFoldDB" id="A0A0M8N286"/>
<evidence type="ECO:0000313" key="2">
    <source>
        <dbReference type="EMBL" id="KOS18291.1"/>
    </source>
</evidence>
<dbReference type="PANTHER" id="PTHR24148">
    <property type="entry name" value="ANKYRIN REPEAT DOMAIN-CONTAINING PROTEIN 39 HOMOLOG-RELATED"/>
    <property type="match status" value="1"/>
</dbReference>
<protein>
    <submittedName>
        <fullName evidence="2">Heterokaryon incompatibility protein 6</fullName>
    </submittedName>
</protein>
<dbReference type="OrthoDB" id="4587016at2759"/>
<name>A0A0M8N286_ESCWE</name>
<accession>A0A0M8N286</accession>
<dbReference type="Proteomes" id="UP000053831">
    <property type="component" value="Unassembled WGS sequence"/>
</dbReference>
<dbReference type="EMBL" id="LGSR01000022">
    <property type="protein sequence ID" value="KOS18291.1"/>
    <property type="molecule type" value="Genomic_DNA"/>
</dbReference>
<proteinExistence type="predicted"/>
<evidence type="ECO:0000259" key="1">
    <source>
        <dbReference type="Pfam" id="PF06985"/>
    </source>
</evidence>
<dbReference type="InterPro" id="IPR052895">
    <property type="entry name" value="HetReg/Transcr_Mod"/>
</dbReference>
<keyword evidence="3" id="KW-1185">Reference proteome</keyword>
<comment type="caution">
    <text evidence="2">The sequence shown here is derived from an EMBL/GenBank/DDBJ whole genome shotgun (WGS) entry which is preliminary data.</text>
</comment>
<feature type="domain" description="Heterokaryon incompatibility" evidence="1">
    <location>
        <begin position="67"/>
        <end position="249"/>
    </location>
</feature>
<organism evidence="2 3">
    <name type="scientific">Escovopsis weberi</name>
    <dbReference type="NCBI Taxonomy" id="150374"/>
    <lineage>
        <taxon>Eukaryota</taxon>
        <taxon>Fungi</taxon>
        <taxon>Dikarya</taxon>
        <taxon>Ascomycota</taxon>
        <taxon>Pezizomycotina</taxon>
        <taxon>Sordariomycetes</taxon>
        <taxon>Hypocreomycetidae</taxon>
        <taxon>Hypocreales</taxon>
        <taxon>Hypocreaceae</taxon>
        <taxon>Escovopsis</taxon>
    </lineage>
</organism>
<evidence type="ECO:0000313" key="3">
    <source>
        <dbReference type="Proteomes" id="UP000053831"/>
    </source>
</evidence>
<sequence length="806" mass="89584">MSLSSIFPLEPLKPFEYPDLVITPPVFRVIRLLPPKPSIIPGCHGTVRIELFTVDAAVDADSPMVSYDALSYVWNVPPGSPPPDSRIIIETDSGPRELRIYRSLELALLHLYATGNAERVIFADQICINQSCHAEKSYQVQLMKFIYSRCVRTIIWLGPGTRVSDRYFDYVSRINHEGVLGRVMGPRVADFMHVFDAVMDPALEVTPDQRQDRDDLLAMVRRFGPTFPIAGYADVLDRAWFSRLWTIQEACLAPSVVFLCGAKALCFDCFRAGSLFYSIYNTHWINNINGPRSRSELSARNAIFDKTSGFTRIFQERKAIHQLGVRQTLYSLVLKYNVNDDRRKIGSSLPQDRIFGLLGLVDDNDPLARRVRVSYDLPAQTYTEVTALLLEHSIDALLFSQFPKHTDGLPSWVPDWAMDLAVPVAYSELKTPVFAAGIGPHQPDAATPPPSARFAVDAASRELTISGVLIDTIAAVGVQSYQEDREPQIMSQVEYRAARRTFDEIAQFVQAARKITSDAENKTNNKNDGNHSTYDDDETAVDEAHAMCLRICDSGLTHRHFAESLGPGPGSLARLSTVHASISDLGARLIRSDETIEAYHISRILPFLPFLPGKSPTTTPLTPSHILRALSSAIRSIYTRPLASALALWSAASDLRTLCAASARITLMTHWARFRRRFLRVDLTPSREHLISVGVDPDVAYGQDMNAFTTALLRNRGRRVFRTRGGLVGMGPARMRDGDKVVVFRGGTAAHILRPVEVDAAAAAAEENAESRGDSRFEYIGESYCDGMMDGQALDLAGHERDFILV</sequence>
<dbReference type="Pfam" id="PF06985">
    <property type="entry name" value="HET"/>
    <property type="match status" value="1"/>
</dbReference>
<reference evidence="2 3" key="1">
    <citation type="submission" date="2015-07" db="EMBL/GenBank/DDBJ databases">
        <title>The genome of the fungus Escovopsis weberi, a specialized disease agent of ant agriculture.</title>
        <authorList>
            <person name="de Man T.J."/>
            <person name="Stajich J.E."/>
            <person name="Kubicek C.P."/>
            <person name="Chenthamara K."/>
            <person name="Atanasova L."/>
            <person name="Druzhinina I.S."/>
            <person name="Birnbaum S."/>
            <person name="Barribeau S.M."/>
            <person name="Teiling C."/>
            <person name="Suen G."/>
            <person name="Currie C."/>
            <person name="Gerardo N.M."/>
        </authorList>
    </citation>
    <scope>NUCLEOTIDE SEQUENCE [LARGE SCALE GENOMIC DNA]</scope>
</reference>
<dbReference type="STRING" id="150374.A0A0M8N286"/>
<dbReference type="Pfam" id="PF26639">
    <property type="entry name" value="Het-6_barrel"/>
    <property type="match status" value="1"/>
</dbReference>